<dbReference type="InterPro" id="IPR038765">
    <property type="entry name" value="Papain-like_cys_pep_sf"/>
</dbReference>
<dbReference type="SMART" id="SM00848">
    <property type="entry name" value="Inhibitor_I29"/>
    <property type="match status" value="1"/>
</dbReference>
<keyword evidence="3 7" id="KW-0732">Signal</keyword>
<accession>A0AAP0EGI4</accession>
<dbReference type="PROSITE" id="PS00640">
    <property type="entry name" value="THIOL_PROTEASE_ASN"/>
    <property type="match status" value="1"/>
</dbReference>
<dbReference type="InterPro" id="IPR025660">
    <property type="entry name" value="Pept_his_AS"/>
</dbReference>
<keyword evidence="4" id="KW-0378">Hydrolase</keyword>
<dbReference type="Gene3D" id="3.90.70.10">
    <property type="entry name" value="Cysteine proteinases"/>
    <property type="match status" value="1"/>
</dbReference>
<dbReference type="InterPro" id="IPR025661">
    <property type="entry name" value="Pept_asp_AS"/>
</dbReference>
<protein>
    <submittedName>
        <fullName evidence="10">Uncharacterized protein</fullName>
    </submittedName>
</protein>
<gene>
    <name evidence="10" type="ORF">Scep_028025</name>
</gene>
<dbReference type="SUPFAM" id="SSF54001">
    <property type="entry name" value="Cysteine proteinases"/>
    <property type="match status" value="1"/>
</dbReference>
<comment type="similarity">
    <text evidence="1">Belongs to the peptidase C1 family.</text>
</comment>
<name>A0AAP0EGI4_9MAGN</name>
<dbReference type="PANTHER" id="PTHR12411">
    <property type="entry name" value="CYSTEINE PROTEASE FAMILY C1-RELATED"/>
    <property type="match status" value="1"/>
</dbReference>
<comment type="caution">
    <text evidence="10">The sequence shown here is derived from an EMBL/GenBank/DDBJ whole genome shotgun (WGS) entry which is preliminary data.</text>
</comment>
<dbReference type="InterPro" id="IPR000668">
    <property type="entry name" value="Peptidase_C1A_C"/>
</dbReference>
<dbReference type="InterPro" id="IPR000169">
    <property type="entry name" value="Pept_cys_AS"/>
</dbReference>
<organism evidence="10 11">
    <name type="scientific">Stephania cephalantha</name>
    <dbReference type="NCBI Taxonomy" id="152367"/>
    <lineage>
        <taxon>Eukaryota</taxon>
        <taxon>Viridiplantae</taxon>
        <taxon>Streptophyta</taxon>
        <taxon>Embryophyta</taxon>
        <taxon>Tracheophyta</taxon>
        <taxon>Spermatophyta</taxon>
        <taxon>Magnoliopsida</taxon>
        <taxon>Ranunculales</taxon>
        <taxon>Menispermaceae</taxon>
        <taxon>Menispermoideae</taxon>
        <taxon>Cissampelideae</taxon>
        <taxon>Stephania</taxon>
    </lineage>
</organism>
<evidence type="ECO:0000256" key="5">
    <source>
        <dbReference type="ARBA" id="ARBA00022807"/>
    </source>
</evidence>
<feature type="domain" description="Peptidase C1A papain C-terminal" evidence="8">
    <location>
        <begin position="128"/>
        <end position="346"/>
    </location>
</feature>
<dbReference type="Pfam" id="PF08246">
    <property type="entry name" value="Inhibitor_I29"/>
    <property type="match status" value="1"/>
</dbReference>
<dbReference type="FunFam" id="3.90.70.10:FF:000023">
    <property type="entry name" value="Senescence-specific cysteine protease SAG39"/>
    <property type="match status" value="1"/>
</dbReference>
<dbReference type="Pfam" id="PF00112">
    <property type="entry name" value="Peptidase_C1"/>
    <property type="match status" value="1"/>
</dbReference>
<evidence type="ECO:0000256" key="1">
    <source>
        <dbReference type="ARBA" id="ARBA00008455"/>
    </source>
</evidence>
<keyword evidence="6" id="KW-1015">Disulfide bond</keyword>
<dbReference type="EMBL" id="JBBNAG010000012">
    <property type="protein sequence ID" value="KAK9088943.1"/>
    <property type="molecule type" value="Genomic_DNA"/>
</dbReference>
<dbReference type="CDD" id="cd02248">
    <property type="entry name" value="Peptidase_C1A"/>
    <property type="match status" value="1"/>
</dbReference>
<dbReference type="PROSITE" id="PS00639">
    <property type="entry name" value="THIOL_PROTEASE_HIS"/>
    <property type="match status" value="1"/>
</dbReference>
<dbReference type="PRINTS" id="PR00705">
    <property type="entry name" value="PAPAIN"/>
</dbReference>
<evidence type="ECO:0000256" key="2">
    <source>
        <dbReference type="ARBA" id="ARBA00022670"/>
    </source>
</evidence>
<evidence type="ECO:0000313" key="11">
    <source>
        <dbReference type="Proteomes" id="UP001419268"/>
    </source>
</evidence>
<dbReference type="PROSITE" id="PS00139">
    <property type="entry name" value="THIOL_PROTEASE_CYS"/>
    <property type="match status" value="1"/>
</dbReference>
<dbReference type="GO" id="GO:0008234">
    <property type="term" value="F:cysteine-type peptidase activity"/>
    <property type="evidence" value="ECO:0007669"/>
    <property type="project" value="UniProtKB-KW"/>
</dbReference>
<dbReference type="InterPro" id="IPR039417">
    <property type="entry name" value="Peptidase_C1A_papain-like"/>
</dbReference>
<dbReference type="SMART" id="SM00645">
    <property type="entry name" value="Pept_C1"/>
    <property type="match status" value="1"/>
</dbReference>
<proteinExistence type="inferred from homology"/>
<feature type="domain" description="Cathepsin propeptide inhibitor" evidence="9">
    <location>
        <begin position="43"/>
        <end position="100"/>
    </location>
</feature>
<keyword evidence="2" id="KW-0645">Protease</keyword>
<evidence type="ECO:0000313" key="10">
    <source>
        <dbReference type="EMBL" id="KAK9088943.1"/>
    </source>
</evidence>
<dbReference type="GO" id="GO:0006508">
    <property type="term" value="P:proteolysis"/>
    <property type="evidence" value="ECO:0007669"/>
    <property type="project" value="UniProtKB-KW"/>
</dbReference>
<dbReference type="AlphaFoldDB" id="A0AAP0EGI4"/>
<dbReference type="Proteomes" id="UP001419268">
    <property type="component" value="Unassembled WGS sequence"/>
</dbReference>
<reference evidence="10 11" key="1">
    <citation type="submission" date="2024-01" db="EMBL/GenBank/DDBJ databases">
        <title>Genome assemblies of Stephania.</title>
        <authorList>
            <person name="Yang L."/>
        </authorList>
    </citation>
    <scope>NUCLEOTIDE SEQUENCE [LARGE SCALE GENOMIC DNA]</scope>
    <source>
        <strain evidence="10">JXDWG</strain>
        <tissue evidence="10">Leaf</tissue>
    </source>
</reference>
<evidence type="ECO:0000256" key="7">
    <source>
        <dbReference type="SAM" id="SignalP"/>
    </source>
</evidence>
<evidence type="ECO:0000259" key="9">
    <source>
        <dbReference type="SMART" id="SM00848"/>
    </source>
</evidence>
<evidence type="ECO:0000256" key="4">
    <source>
        <dbReference type="ARBA" id="ARBA00022801"/>
    </source>
</evidence>
<keyword evidence="11" id="KW-1185">Reference proteome</keyword>
<dbReference type="InterPro" id="IPR013128">
    <property type="entry name" value="Peptidase_C1A"/>
</dbReference>
<keyword evidence="5" id="KW-0788">Thiol protease</keyword>
<evidence type="ECO:0000256" key="6">
    <source>
        <dbReference type="ARBA" id="ARBA00023157"/>
    </source>
</evidence>
<feature type="chain" id="PRO_5042972156" evidence="7">
    <location>
        <begin position="32"/>
        <end position="347"/>
    </location>
</feature>
<sequence>MAPSTSSSKRAFSAAMSLLLFFGMWASPAMSRKLHIMSMQERHEQWMSQFGRAYKDADEKAMRFEIFSDNAGRIDQFNEAGNTTFTLAVNQFADMTNEEFRATYTRLTTSSPIGDAATLFQYENVTNIPRFMDWRRRKAVTSVKNQGECGSCWAFSAVAAVEGIHKLKTGRLVSLSEEQLVECDRVGEDKGCDGGLMDDAFKYMIRHGGLTSETNYPYTATDSRPCNSRKANRIAAKIKRYEDVPGNNEKALLKAVAHQPVSVAIEASGWEFQFYSGGVFDGQCGHNLDHGVAAVGYGTSKGRMKYWLVKNSWGASWGEQGYVRLKRETRSKYGMCGIAMSASYPIA</sequence>
<feature type="signal peptide" evidence="7">
    <location>
        <begin position="1"/>
        <end position="31"/>
    </location>
</feature>
<evidence type="ECO:0000256" key="3">
    <source>
        <dbReference type="ARBA" id="ARBA00022729"/>
    </source>
</evidence>
<dbReference type="InterPro" id="IPR013201">
    <property type="entry name" value="Prot_inhib_I29"/>
</dbReference>
<evidence type="ECO:0000259" key="8">
    <source>
        <dbReference type="SMART" id="SM00645"/>
    </source>
</evidence>